<proteinExistence type="predicted"/>
<evidence type="ECO:0000313" key="1">
    <source>
        <dbReference type="EMBL" id="SVA36597.1"/>
    </source>
</evidence>
<reference evidence="1" key="1">
    <citation type="submission" date="2018-05" db="EMBL/GenBank/DDBJ databases">
        <authorList>
            <person name="Lanie J.A."/>
            <person name="Ng W.-L."/>
            <person name="Kazmierczak K.M."/>
            <person name="Andrzejewski T.M."/>
            <person name="Davidsen T.M."/>
            <person name="Wayne K.J."/>
            <person name="Tettelin H."/>
            <person name="Glass J.I."/>
            <person name="Rusch D."/>
            <person name="Podicherti R."/>
            <person name="Tsui H.-C.T."/>
            <person name="Winkler M.E."/>
        </authorList>
    </citation>
    <scope>NUCLEOTIDE SEQUENCE</scope>
</reference>
<organism evidence="1">
    <name type="scientific">marine metagenome</name>
    <dbReference type="NCBI Taxonomy" id="408172"/>
    <lineage>
        <taxon>unclassified sequences</taxon>
        <taxon>metagenomes</taxon>
        <taxon>ecological metagenomes</taxon>
    </lineage>
</organism>
<gene>
    <name evidence="1" type="ORF">METZ01_LOCUS89451</name>
</gene>
<name>A0A381VA91_9ZZZZ</name>
<dbReference type="AlphaFoldDB" id="A0A381VA91"/>
<accession>A0A381VA91</accession>
<dbReference type="EMBL" id="UINC01008120">
    <property type="protein sequence ID" value="SVA36597.1"/>
    <property type="molecule type" value="Genomic_DNA"/>
</dbReference>
<protein>
    <submittedName>
        <fullName evidence="1">Uncharacterized protein</fullName>
    </submittedName>
</protein>
<sequence length="80" mass="9125">MFSIYVKLMEECAEVIQASSKVLKRGRHGVEKQLLSEEIGDVQAIIGLMVDRGLVDESTIARKQYQTESKYKNEFNTENT</sequence>